<dbReference type="InterPro" id="IPR044537">
    <property type="entry name" value="Rip2-like"/>
</dbReference>
<feature type="transmembrane region" description="Helical" evidence="13">
    <location>
        <begin position="95"/>
        <end position="118"/>
    </location>
</feature>
<proteinExistence type="inferred from homology"/>
<feature type="transmembrane region" description="Helical" evidence="13">
    <location>
        <begin position="130"/>
        <end position="154"/>
    </location>
</feature>
<evidence type="ECO:0000313" key="16">
    <source>
        <dbReference type="Proteomes" id="UP000188729"/>
    </source>
</evidence>
<comment type="subcellular location">
    <subcellularLocation>
        <location evidence="2">Cell membrane</location>
        <topology evidence="2">Multi-pass membrane protein</topology>
    </subcellularLocation>
</comment>
<dbReference type="InterPro" id="IPR052348">
    <property type="entry name" value="Metallopeptidase_M50B"/>
</dbReference>
<feature type="transmembrane region" description="Helical" evidence="13">
    <location>
        <begin position="6"/>
        <end position="23"/>
    </location>
</feature>
<gene>
    <name evidence="15" type="ORF">SPHI_22660</name>
</gene>
<dbReference type="GO" id="GO:0008237">
    <property type="term" value="F:metallopeptidase activity"/>
    <property type="evidence" value="ECO:0007669"/>
    <property type="project" value="UniProtKB-KW"/>
</dbReference>
<evidence type="ECO:0000256" key="9">
    <source>
        <dbReference type="ARBA" id="ARBA00022833"/>
    </source>
</evidence>
<keyword evidence="12 13" id="KW-0472">Membrane</keyword>
<comment type="caution">
    <text evidence="15">The sequence shown here is derived from an EMBL/GenBank/DDBJ whole genome shotgun (WGS) entry which is preliminary data.</text>
</comment>
<feature type="transmembrane region" description="Helical" evidence="13">
    <location>
        <begin position="180"/>
        <end position="199"/>
    </location>
</feature>
<keyword evidence="9" id="KW-0862">Zinc</keyword>
<evidence type="ECO:0000256" key="2">
    <source>
        <dbReference type="ARBA" id="ARBA00004651"/>
    </source>
</evidence>
<comment type="similarity">
    <text evidence="3">Belongs to the peptidase M50B family.</text>
</comment>
<dbReference type="PANTHER" id="PTHR35864:SF1">
    <property type="entry name" value="ZINC METALLOPROTEASE YWHC-RELATED"/>
    <property type="match status" value="1"/>
</dbReference>
<dbReference type="GO" id="GO:0005886">
    <property type="term" value="C:plasma membrane"/>
    <property type="evidence" value="ECO:0007669"/>
    <property type="project" value="UniProtKB-SubCell"/>
</dbReference>
<comment type="cofactor">
    <cofactor evidence="1">
        <name>Zn(2+)</name>
        <dbReference type="ChEBI" id="CHEBI:29105"/>
    </cofactor>
</comment>
<feature type="domain" description="Peptidase M50" evidence="14">
    <location>
        <begin position="14"/>
        <end position="172"/>
    </location>
</feature>
<evidence type="ECO:0000256" key="5">
    <source>
        <dbReference type="ARBA" id="ARBA00022670"/>
    </source>
</evidence>
<keyword evidence="8" id="KW-0378">Hydrolase</keyword>
<dbReference type="GO" id="GO:0006508">
    <property type="term" value="P:proteolysis"/>
    <property type="evidence" value="ECO:0007669"/>
    <property type="project" value="UniProtKB-KW"/>
</dbReference>
<organism evidence="15 16">
    <name type="scientific">Sphingomonas jeddahensis</name>
    <dbReference type="NCBI Taxonomy" id="1915074"/>
    <lineage>
        <taxon>Bacteria</taxon>
        <taxon>Pseudomonadati</taxon>
        <taxon>Pseudomonadota</taxon>
        <taxon>Alphaproteobacteria</taxon>
        <taxon>Sphingomonadales</taxon>
        <taxon>Sphingomonadaceae</taxon>
        <taxon>Sphingomonas</taxon>
    </lineage>
</organism>
<evidence type="ECO:0000313" key="15">
    <source>
        <dbReference type="EMBL" id="ONF95599.1"/>
    </source>
</evidence>
<evidence type="ECO:0000256" key="12">
    <source>
        <dbReference type="ARBA" id="ARBA00023136"/>
    </source>
</evidence>
<evidence type="ECO:0000256" key="13">
    <source>
        <dbReference type="SAM" id="Phobius"/>
    </source>
</evidence>
<dbReference type="Pfam" id="PF02163">
    <property type="entry name" value="Peptidase_M50"/>
    <property type="match status" value="1"/>
</dbReference>
<name>A0A1V2ETU8_9SPHN</name>
<evidence type="ECO:0000256" key="7">
    <source>
        <dbReference type="ARBA" id="ARBA00022723"/>
    </source>
</evidence>
<keyword evidence="6 13" id="KW-0812">Transmembrane</keyword>
<keyword evidence="7" id="KW-0479">Metal-binding</keyword>
<evidence type="ECO:0000259" key="14">
    <source>
        <dbReference type="Pfam" id="PF02163"/>
    </source>
</evidence>
<evidence type="ECO:0000256" key="3">
    <source>
        <dbReference type="ARBA" id="ARBA00007931"/>
    </source>
</evidence>
<dbReference type="RefSeq" id="WP_076745035.1">
    <property type="nucleotide sequence ID" value="NZ_MPSB01000010.1"/>
</dbReference>
<keyword evidence="16" id="KW-1185">Reference proteome</keyword>
<dbReference type="Proteomes" id="UP000188729">
    <property type="component" value="Unassembled WGS sequence"/>
</dbReference>
<dbReference type="InterPro" id="IPR008915">
    <property type="entry name" value="Peptidase_M50"/>
</dbReference>
<evidence type="ECO:0000256" key="10">
    <source>
        <dbReference type="ARBA" id="ARBA00022989"/>
    </source>
</evidence>
<protein>
    <submittedName>
        <fullName evidence="15">Peptidase family M50</fullName>
    </submittedName>
</protein>
<keyword evidence="5" id="KW-0645">Protease</keyword>
<keyword evidence="11" id="KW-0482">Metalloprotease</keyword>
<dbReference type="CDD" id="cd06158">
    <property type="entry name" value="S2P-M50_like_1"/>
    <property type="match status" value="1"/>
</dbReference>
<keyword evidence="10 13" id="KW-1133">Transmembrane helix</keyword>
<dbReference type="STRING" id="1915074.SPHI_22660"/>
<accession>A0A1V2ETU8</accession>
<dbReference type="EMBL" id="MPSB01000010">
    <property type="protein sequence ID" value="ONF95599.1"/>
    <property type="molecule type" value="Genomic_DNA"/>
</dbReference>
<reference evidence="15 16" key="1">
    <citation type="submission" date="2016-11" db="EMBL/GenBank/DDBJ databases">
        <title>Genome sequence of Sphingomonas jeddahensis G39.</title>
        <authorList>
            <person name="Poehlein A."/>
            <person name="Wuebbeler J.H."/>
            <person name="Steinbuechel A."/>
            <person name="Daniel R."/>
        </authorList>
    </citation>
    <scope>NUCLEOTIDE SEQUENCE [LARGE SCALE GENOMIC DNA]</scope>
    <source>
        <strain evidence="15 16">G39</strain>
    </source>
</reference>
<evidence type="ECO:0000256" key="4">
    <source>
        <dbReference type="ARBA" id="ARBA00022475"/>
    </source>
</evidence>
<evidence type="ECO:0000256" key="11">
    <source>
        <dbReference type="ARBA" id="ARBA00023049"/>
    </source>
</evidence>
<evidence type="ECO:0000256" key="6">
    <source>
        <dbReference type="ARBA" id="ARBA00022692"/>
    </source>
</evidence>
<evidence type="ECO:0000256" key="8">
    <source>
        <dbReference type="ARBA" id="ARBA00022801"/>
    </source>
</evidence>
<evidence type="ECO:0000256" key="1">
    <source>
        <dbReference type="ARBA" id="ARBA00001947"/>
    </source>
</evidence>
<keyword evidence="4" id="KW-1003">Cell membrane</keyword>
<dbReference type="PANTHER" id="PTHR35864">
    <property type="entry name" value="ZINC METALLOPROTEASE MJ0611-RELATED"/>
    <property type="match status" value="1"/>
</dbReference>
<dbReference type="GO" id="GO:0046872">
    <property type="term" value="F:metal ion binding"/>
    <property type="evidence" value="ECO:0007669"/>
    <property type="project" value="UniProtKB-KW"/>
</dbReference>
<dbReference type="OrthoDB" id="9800627at2"/>
<sequence>MTPDNPVYAAAVWIIPLVIAIVFHEVAHGLMARALGDPTAQNLNRLSFNPLRHVDPVGTVILPLGLALAKAPVFGWAKPVPVDHRRLRNPRWGMVAVALAGPGMNFALAAVAAIVIGLSFGQLEAPPQGLAGFVMANLVNFLLINIFLAVFNLLPIPPFDGGHVVQGVLPRRLAADWAKLARFGFPLVIVLLVVVPMIWPGASIVAKLVGPPADWLVRQYLEFAQLFAGGPR</sequence>
<dbReference type="AlphaFoldDB" id="A0A1V2ETU8"/>